<keyword evidence="6" id="KW-1185">Reference proteome</keyword>
<keyword evidence="2" id="KW-0863">Zinc-finger</keyword>
<dbReference type="Proteomes" id="UP000747542">
    <property type="component" value="Unassembled WGS sequence"/>
</dbReference>
<evidence type="ECO:0000313" key="6">
    <source>
        <dbReference type="Proteomes" id="UP000747542"/>
    </source>
</evidence>
<dbReference type="PANTHER" id="PTHR37975:SF3">
    <property type="entry name" value="FLYWCH TRANSCRIPTION FACTOR 3"/>
    <property type="match status" value="1"/>
</dbReference>
<protein>
    <submittedName>
        <fullName evidence="5">Putative FLYWCH zinc finger domain-containing protein 2</fullName>
    </submittedName>
</protein>
<dbReference type="Pfam" id="PF04500">
    <property type="entry name" value="FLYWCH"/>
    <property type="match status" value="1"/>
</dbReference>
<name>A0A8J5JSK4_HOMAM</name>
<dbReference type="AlphaFoldDB" id="A0A8J5JSK4"/>
<dbReference type="PANTHER" id="PTHR37975">
    <property type="entry name" value="FLYWCH ZINC FINGER TRANSCRIPTION FACTOR HOMOLOG"/>
    <property type="match status" value="1"/>
</dbReference>
<keyword evidence="3" id="KW-0862">Zinc</keyword>
<proteinExistence type="predicted"/>
<gene>
    <name evidence="5" type="ORF">Hamer_G027770</name>
</gene>
<keyword evidence="1" id="KW-0479">Metal-binding</keyword>
<comment type="caution">
    <text evidence="5">The sequence shown here is derived from an EMBL/GenBank/DDBJ whole genome shotgun (WGS) entry which is preliminary data.</text>
</comment>
<dbReference type="InterPro" id="IPR052887">
    <property type="entry name" value="FLYWCH-type_ZF"/>
</dbReference>
<dbReference type="GO" id="GO:0008270">
    <property type="term" value="F:zinc ion binding"/>
    <property type="evidence" value="ECO:0007669"/>
    <property type="project" value="UniProtKB-KW"/>
</dbReference>
<evidence type="ECO:0000256" key="1">
    <source>
        <dbReference type="ARBA" id="ARBA00022723"/>
    </source>
</evidence>
<evidence type="ECO:0000256" key="3">
    <source>
        <dbReference type="ARBA" id="ARBA00022833"/>
    </source>
</evidence>
<dbReference type="GO" id="GO:0043565">
    <property type="term" value="F:sequence-specific DNA binding"/>
    <property type="evidence" value="ECO:0007669"/>
    <property type="project" value="TreeGrafter"/>
</dbReference>
<dbReference type="GO" id="GO:0005634">
    <property type="term" value="C:nucleus"/>
    <property type="evidence" value="ECO:0007669"/>
    <property type="project" value="TreeGrafter"/>
</dbReference>
<evidence type="ECO:0000259" key="4">
    <source>
        <dbReference type="Pfam" id="PF04500"/>
    </source>
</evidence>
<reference evidence="5" key="1">
    <citation type="journal article" date="2021" name="Sci. Adv.">
        <title>The American lobster genome reveals insights on longevity, neural, and immune adaptations.</title>
        <authorList>
            <person name="Polinski J.M."/>
            <person name="Zimin A.V."/>
            <person name="Clark K.F."/>
            <person name="Kohn A.B."/>
            <person name="Sadowski N."/>
            <person name="Timp W."/>
            <person name="Ptitsyn A."/>
            <person name="Khanna P."/>
            <person name="Romanova D.Y."/>
            <person name="Williams P."/>
            <person name="Greenwood S.J."/>
            <person name="Moroz L.L."/>
            <person name="Walt D.R."/>
            <person name="Bodnar A.G."/>
        </authorList>
    </citation>
    <scope>NUCLEOTIDE SEQUENCE</scope>
    <source>
        <strain evidence="5">GMGI-L3</strain>
    </source>
</reference>
<dbReference type="EMBL" id="JAHLQT010028867">
    <property type="protein sequence ID" value="KAG7161666.1"/>
    <property type="molecule type" value="Genomic_DNA"/>
</dbReference>
<organism evidence="5 6">
    <name type="scientific">Homarus americanus</name>
    <name type="common">American lobster</name>
    <dbReference type="NCBI Taxonomy" id="6706"/>
    <lineage>
        <taxon>Eukaryota</taxon>
        <taxon>Metazoa</taxon>
        <taxon>Ecdysozoa</taxon>
        <taxon>Arthropoda</taxon>
        <taxon>Crustacea</taxon>
        <taxon>Multicrustacea</taxon>
        <taxon>Malacostraca</taxon>
        <taxon>Eumalacostraca</taxon>
        <taxon>Eucarida</taxon>
        <taxon>Decapoda</taxon>
        <taxon>Pleocyemata</taxon>
        <taxon>Astacidea</taxon>
        <taxon>Nephropoidea</taxon>
        <taxon>Nephropidae</taxon>
        <taxon>Homarus</taxon>
    </lineage>
</organism>
<evidence type="ECO:0000256" key="2">
    <source>
        <dbReference type="ARBA" id="ARBA00022771"/>
    </source>
</evidence>
<feature type="domain" description="FLYWCH-type" evidence="4">
    <location>
        <begin position="7"/>
        <end position="63"/>
    </location>
</feature>
<dbReference type="GO" id="GO:0003700">
    <property type="term" value="F:DNA-binding transcription factor activity"/>
    <property type="evidence" value="ECO:0007669"/>
    <property type="project" value="TreeGrafter"/>
</dbReference>
<sequence length="465" mass="52931">MASANLSQRGKGKFTSDGYIYIFDKVGADQVTEFWRCEKRRQCKARVHVKDGEIVKFINVHSHAADAAQVVKQETITKLKSRAAETVEQTNQVINECVGNRHKHVKESCPLTVLYANLCEGKERRQYNNDADFALRAKMISALAFVPVEYMTEAIENLADELPDELQVLLDWFEDNYVGRRNRRGDIVTMEPNVQAIMVAQLSLGEIRDHLPPNRVHTELKKGKQPTNTAVFIGWLISTGSYKVVDGTPQLKVMLREVNPTEEMGSALEVMFHEDLALGVDEHLKKIQEDQWLMIWGYRQERSLYVGMEGSVRIFYVPSHTSPLPYRNIITIWECRLEMKKRMLYGVVREVVKHPQITKIGSYHTLLSLVDPTCLHPSVDQDDIILHIFINDPGKVKLRGTVERGQIIRTVAGETIDDESLNFLVMMIEEVPTIILKELNQALRDTFLSRLQVCDATVASALDGI</sequence>
<dbReference type="GO" id="GO:0045892">
    <property type="term" value="P:negative regulation of DNA-templated transcription"/>
    <property type="evidence" value="ECO:0007669"/>
    <property type="project" value="TreeGrafter"/>
</dbReference>
<dbReference type="Gene3D" id="2.20.25.240">
    <property type="match status" value="1"/>
</dbReference>
<evidence type="ECO:0000313" key="5">
    <source>
        <dbReference type="EMBL" id="KAG7161666.1"/>
    </source>
</evidence>
<dbReference type="InterPro" id="IPR007588">
    <property type="entry name" value="Znf_FLYWCH"/>
</dbReference>
<accession>A0A8J5JSK4</accession>